<name>A0A498HI26_MALDO</name>
<feature type="signal peptide" evidence="5">
    <location>
        <begin position="1"/>
        <end position="29"/>
    </location>
</feature>
<evidence type="ECO:0000256" key="3">
    <source>
        <dbReference type="PROSITE-ProRule" id="PRU00708"/>
    </source>
</evidence>
<sequence length="1801" mass="199841">MIQSAGDDALRRRAFLAFLFLLRSALVKDTSFVFSKLAFIRLEIEGNGMGTKMQCKSYMPGYYSMRDLNEDPNNFSWPLYYGDKTLSNRQYCNGFLPRAMTDAFPRYDKDVVKQTMLEHEAIFKDQVIELHRLYRIQRDLMDEIKRKELHRNHIPMETSLLSSPLASQITSEDARKWHDSSFPLVNSVNAGPSIPGVEGTHSPSSAVKGNNQKIGLFPYQNGISSKVVEVMESRPTKVRKKMFDLQLPADVYVDSDEGEQFTDEKASGTPTCQPNKNCKTTLGGGAKLFFCEGAKTDCKGHVSRSDKCSRSTNGLADLNEPIQIEETNASEYADPLGHDSYHGKIQGPDQAANSRLQLLGLPKEISLNPHHVSDKVIPNKIYLENESGKGWFSHVLEAGQSKSSLKTVSQCLQTERLPIVSHPMQVSINNVHETAFYLTDKSKVDLWRERTVCGAENSDRSHEISNNKHQNIFVTSHMPSPYHHILPSSDVARSWTHSVSSWEKPGSGVSQKPISALTHPCFPSSATLSKSSQSSVQSNGIFGDRWYLNSNSSSNHGSGSEVPYQNGFHHGSSSGSKELVRFPSLSCDYQSSSNDHNGGPEQLRSQGSATHYKGSNCKDVKFAKEVNLNVVLSKSSSDEEMPQQHLRIVGGEQKHEDHLAALPWLRAKPASKNEFANVGRVSKTDMQDLNQIFAEDIKSVPCENDVEARRTELGDSPCKRKLLGFPIFVQSHNTKNESYSVTSPSVENNKRNGGLDINLPCDPSAPDLATKNVEEIVVVEERIDMKVASFRHVIDLNSCVSDDEESLKPSAPTTSVKITVDIDLEAPIVPGADDGVILVEASAEKQKAMPLASPQQPAEPPQGELVRVAAEAIVAISSSGPYNHTDESSCSPPEASSIDPLLWFVEIASTCGNDLESKFDIVVRGKDGDDDDESLSDAFDYFEFVTLKLRETKEEDYMPKPLVPENLNLEETGNTLLPNPPRRGQSRRGRQRRDFQRDILPGLASLSRHEVTEDLQTFGGLMRAMGHSWQTGLTRRNSTRNGCGRGRRRAVVNPSPPVETIPACSPLVQQLNNTEMGLEDRSLTGWGKTTRRPRRQRCAAEIRLPLTSANTQNALTSGSDSDACHLPITTVGATRPFSNHSVDARGVFEPVNIDSLKKVHSLLVLHGLADGLLCRTKLISLYGSFGYIKCARYLFDKMPSPDFYSWKVMLRWYFMHNLYEEVIGFYNRMRVCVREHDNVVFSIVLKACSELRDFDEGRKVHCRIVKVASPDSFVLTGLVDLYAKCGWIECSRAVFEGIVDRNVVCWTSMIVGYVQNDCPEDGLVLFNRMREGLVEGNQFTLGSVLTACTKLRSLHQGKWIHGHLIKNGIELNSFLVTSLLDLYVKCGDIGDARSIFDEFCGRTDLVSWTAMIVGYTQCGYPDEALELFTDRKWVGLLPNSITTASVLSSCAQSDNLSLGRSIHGLGIKLGLEEPTVRNALVDMYAKCHMIGDARYIFETISDKNVIAWNSIISGYSQNGSAHEALQLFHQMRSESFSHDAFTLASVLSACASLGFLPVGSSLHAHSIKDGLLTANIYVGTALLNFYAKCGDAESARLVFDAMGEKNTITWSAMIGGYGIQGDSTGSVALFSDMLKNHLVPNEVIFTTLLSACSHTGMIAEGWRYFNSLCKDYNFKPSMKHYACMVDLLARAGKLEEALEFIERMPIQPDVRLFGAFLHGCGLHSRFDLGGVAIRRMLELHPGEACYYVLMCNLYASDGRWSQVNQVRELMKQRGLSKSLAYSQVEMDIRNHIAPVRLACVA</sequence>
<dbReference type="NCBIfam" id="TIGR00756">
    <property type="entry name" value="PPR"/>
    <property type="match status" value="4"/>
</dbReference>
<feature type="compositionally biased region" description="Low complexity" evidence="4">
    <location>
        <begin position="964"/>
        <end position="977"/>
    </location>
</feature>
<dbReference type="Pfam" id="PF05904">
    <property type="entry name" value="DUF863"/>
    <property type="match status" value="1"/>
</dbReference>
<feature type="region of interest" description="Disordered" evidence="4">
    <location>
        <begin position="590"/>
        <end position="611"/>
    </location>
</feature>
<dbReference type="PANTHER" id="PTHR47926">
    <property type="entry name" value="PENTATRICOPEPTIDE REPEAT-CONTAINING PROTEIN"/>
    <property type="match status" value="1"/>
</dbReference>
<dbReference type="GO" id="GO:0009451">
    <property type="term" value="P:RNA modification"/>
    <property type="evidence" value="ECO:0007669"/>
    <property type="project" value="InterPro"/>
</dbReference>
<evidence type="ECO:0000313" key="7">
    <source>
        <dbReference type="Proteomes" id="UP000290289"/>
    </source>
</evidence>
<evidence type="ECO:0000313" key="6">
    <source>
        <dbReference type="EMBL" id="RXH69974.1"/>
    </source>
</evidence>
<comment type="caution">
    <text evidence="6">The sequence shown here is derived from an EMBL/GenBank/DDBJ whole genome shotgun (WGS) entry which is preliminary data.</text>
</comment>
<dbReference type="InterPro" id="IPR046960">
    <property type="entry name" value="PPR_At4g14850-like_plant"/>
</dbReference>
<feature type="repeat" description="PPR" evidence="3">
    <location>
        <begin position="1606"/>
        <end position="1640"/>
    </location>
</feature>
<dbReference type="Gene3D" id="1.25.40.10">
    <property type="entry name" value="Tetratricopeptide repeat domain"/>
    <property type="match status" value="6"/>
</dbReference>
<dbReference type="EMBL" id="RDQH01000342">
    <property type="protein sequence ID" value="RXH69974.1"/>
    <property type="molecule type" value="Genomic_DNA"/>
</dbReference>
<keyword evidence="7" id="KW-1185">Reference proteome</keyword>
<organism evidence="6 7">
    <name type="scientific">Malus domestica</name>
    <name type="common">Apple</name>
    <name type="synonym">Pyrus malus</name>
    <dbReference type="NCBI Taxonomy" id="3750"/>
    <lineage>
        <taxon>Eukaryota</taxon>
        <taxon>Viridiplantae</taxon>
        <taxon>Streptophyta</taxon>
        <taxon>Embryophyta</taxon>
        <taxon>Tracheophyta</taxon>
        <taxon>Spermatophyta</taxon>
        <taxon>Magnoliopsida</taxon>
        <taxon>eudicotyledons</taxon>
        <taxon>Gunneridae</taxon>
        <taxon>Pentapetalae</taxon>
        <taxon>rosids</taxon>
        <taxon>fabids</taxon>
        <taxon>Rosales</taxon>
        <taxon>Rosaceae</taxon>
        <taxon>Amygdaloideae</taxon>
        <taxon>Maleae</taxon>
        <taxon>Malus</taxon>
    </lineage>
</organism>
<evidence type="ECO:0000256" key="1">
    <source>
        <dbReference type="ARBA" id="ARBA00022737"/>
    </source>
</evidence>
<comment type="similarity">
    <text evidence="2">Belongs to the PPR family. PCMP-E subfamily.</text>
</comment>
<feature type="region of interest" description="Disordered" evidence="4">
    <location>
        <begin position="1033"/>
        <end position="1058"/>
    </location>
</feature>
<dbReference type="Pfam" id="PF01535">
    <property type="entry name" value="PPR"/>
    <property type="match status" value="7"/>
</dbReference>
<gene>
    <name evidence="6" type="ORF">DVH24_007230</name>
</gene>
<feature type="repeat" description="PPR" evidence="3">
    <location>
        <begin position="1641"/>
        <end position="1676"/>
    </location>
</feature>
<feature type="region of interest" description="Disordered" evidence="4">
    <location>
        <begin position="553"/>
        <end position="575"/>
    </location>
</feature>
<dbReference type="InterPro" id="IPR011990">
    <property type="entry name" value="TPR-like_helical_dom_sf"/>
</dbReference>
<dbReference type="InterPro" id="IPR046848">
    <property type="entry name" value="E_motif"/>
</dbReference>
<dbReference type="FunFam" id="1.25.40.10:FF:000436">
    <property type="entry name" value="Pentatricopeptide repeat-containing protein At5g39350 family"/>
    <property type="match status" value="1"/>
</dbReference>
<feature type="chain" id="PRO_5019836482" description="Pentatricopeptide repeat-containing protein" evidence="5">
    <location>
        <begin position="30"/>
        <end position="1801"/>
    </location>
</feature>
<evidence type="ECO:0000256" key="4">
    <source>
        <dbReference type="SAM" id="MobiDB-lite"/>
    </source>
</evidence>
<evidence type="ECO:0008006" key="8">
    <source>
        <dbReference type="Google" id="ProtNLM"/>
    </source>
</evidence>
<dbReference type="InterPro" id="IPR002885">
    <property type="entry name" value="PPR_rpt"/>
</dbReference>
<dbReference type="PROSITE" id="PS51375">
    <property type="entry name" value="PPR"/>
    <property type="match status" value="4"/>
</dbReference>
<evidence type="ECO:0000256" key="2">
    <source>
        <dbReference type="ARBA" id="ARBA00061659"/>
    </source>
</evidence>
<accession>A0A498HI26</accession>
<dbReference type="FunFam" id="1.25.40.10:FF:001180">
    <property type="entry name" value="Pentatricopeptide repeat-containing protein At2g03380, mitochondrial"/>
    <property type="match status" value="1"/>
</dbReference>
<protein>
    <recommendedName>
        <fullName evidence="8">Pentatricopeptide repeat-containing protein</fullName>
    </recommendedName>
</protein>
<feature type="repeat" description="PPR" evidence="3">
    <location>
        <begin position="1404"/>
        <end position="1438"/>
    </location>
</feature>
<evidence type="ECO:0000256" key="5">
    <source>
        <dbReference type="SAM" id="SignalP"/>
    </source>
</evidence>
<reference evidence="6 7" key="1">
    <citation type="submission" date="2018-10" db="EMBL/GenBank/DDBJ databases">
        <title>A high-quality apple genome assembly.</title>
        <authorList>
            <person name="Hu J."/>
        </authorList>
    </citation>
    <scope>NUCLEOTIDE SEQUENCE [LARGE SCALE GENOMIC DNA]</scope>
    <source>
        <strain evidence="7">cv. HFTH1</strain>
        <tissue evidence="6">Young leaf</tissue>
    </source>
</reference>
<dbReference type="Pfam" id="PF20431">
    <property type="entry name" value="E_motif"/>
    <property type="match status" value="1"/>
</dbReference>
<dbReference type="GO" id="GO:0003723">
    <property type="term" value="F:RNA binding"/>
    <property type="evidence" value="ECO:0007669"/>
    <property type="project" value="InterPro"/>
</dbReference>
<dbReference type="PANTHER" id="PTHR47926:SF363">
    <property type="entry name" value="PENTATRICOPEPTIDE REPEAT-CONTAINING PROTEIN"/>
    <property type="match status" value="1"/>
</dbReference>
<dbReference type="InterPro" id="IPR008581">
    <property type="entry name" value="DUF863_pln"/>
</dbReference>
<dbReference type="FunFam" id="1.25.40.10:FF:000344">
    <property type="entry name" value="Pentatricopeptide repeat-containing protein"/>
    <property type="match status" value="1"/>
</dbReference>
<dbReference type="FunFam" id="1.25.40.10:FF:000212">
    <property type="entry name" value="Pentatricopeptide repeat-containing protein At2g03380, mitochondrial"/>
    <property type="match status" value="1"/>
</dbReference>
<dbReference type="Pfam" id="PF13041">
    <property type="entry name" value="PPR_2"/>
    <property type="match status" value="2"/>
</dbReference>
<dbReference type="Proteomes" id="UP000290289">
    <property type="component" value="Chromosome 16"/>
</dbReference>
<feature type="region of interest" description="Disordered" evidence="4">
    <location>
        <begin position="964"/>
        <end position="995"/>
    </location>
</feature>
<keyword evidence="5" id="KW-0732">Signal</keyword>
<proteinExistence type="inferred from homology"/>
<feature type="repeat" description="PPR" evidence="3">
    <location>
        <begin position="1504"/>
        <end position="1538"/>
    </location>
</feature>
<keyword evidence="1" id="KW-0677">Repeat</keyword>